<dbReference type="Gene3D" id="3.40.640.10">
    <property type="entry name" value="Type I PLP-dependent aspartate aminotransferase-like (Major domain)"/>
    <property type="match status" value="1"/>
</dbReference>
<name>A0ABS7TCK9_9GAMM</name>
<protein>
    <submittedName>
        <fullName evidence="4">DegT/DnrJ/EryC1/StrS family aminotransferase</fullName>
    </submittedName>
</protein>
<gene>
    <name evidence="4" type="ORF">K7B09_04575</name>
</gene>
<dbReference type="Proteomes" id="UP001430290">
    <property type="component" value="Unassembled WGS sequence"/>
</dbReference>
<dbReference type="InterPro" id="IPR015424">
    <property type="entry name" value="PyrdxlP-dep_Trfase"/>
</dbReference>
<dbReference type="RefSeq" id="WP_223627237.1">
    <property type="nucleotide sequence ID" value="NZ_JAIQDJ010000001.1"/>
</dbReference>
<dbReference type="InterPro" id="IPR015422">
    <property type="entry name" value="PyrdxlP-dep_Trfase_small"/>
</dbReference>
<evidence type="ECO:0000256" key="3">
    <source>
        <dbReference type="RuleBase" id="RU004508"/>
    </source>
</evidence>
<organism evidence="4 5">
    <name type="scientific">Thermomonas beijingensis</name>
    <dbReference type="NCBI Taxonomy" id="2872701"/>
    <lineage>
        <taxon>Bacteria</taxon>
        <taxon>Pseudomonadati</taxon>
        <taxon>Pseudomonadota</taxon>
        <taxon>Gammaproteobacteria</taxon>
        <taxon>Lysobacterales</taxon>
        <taxon>Lysobacteraceae</taxon>
        <taxon>Thermomonas</taxon>
    </lineage>
</organism>
<dbReference type="PANTHER" id="PTHR30244">
    <property type="entry name" value="TRANSAMINASE"/>
    <property type="match status" value="1"/>
</dbReference>
<dbReference type="InterPro" id="IPR015421">
    <property type="entry name" value="PyrdxlP-dep_Trfase_major"/>
</dbReference>
<dbReference type="CDD" id="cd00616">
    <property type="entry name" value="AHBA_syn"/>
    <property type="match status" value="1"/>
</dbReference>
<dbReference type="Pfam" id="PF01041">
    <property type="entry name" value="DegT_DnrJ_EryC1"/>
    <property type="match status" value="1"/>
</dbReference>
<comment type="caution">
    <text evidence="4">The sequence shown here is derived from an EMBL/GenBank/DDBJ whole genome shotgun (WGS) entry which is preliminary data.</text>
</comment>
<dbReference type="PIRSF" id="PIRSF000390">
    <property type="entry name" value="PLP_StrS"/>
    <property type="match status" value="1"/>
</dbReference>
<dbReference type="PANTHER" id="PTHR30244:SF34">
    <property type="entry name" value="DTDP-4-AMINO-4,6-DIDEOXYGALACTOSE TRANSAMINASE"/>
    <property type="match status" value="1"/>
</dbReference>
<evidence type="ECO:0000313" key="5">
    <source>
        <dbReference type="Proteomes" id="UP001430290"/>
    </source>
</evidence>
<proteinExistence type="inferred from homology"/>
<keyword evidence="5" id="KW-1185">Reference proteome</keyword>
<dbReference type="EMBL" id="JAIQDJ010000001">
    <property type="protein sequence ID" value="MBZ4185600.1"/>
    <property type="molecule type" value="Genomic_DNA"/>
</dbReference>
<accession>A0ABS7TCK9</accession>
<dbReference type="SUPFAM" id="SSF53383">
    <property type="entry name" value="PLP-dependent transferases"/>
    <property type="match status" value="1"/>
</dbReference>
<dbReference type="InterPro" id="IPR000653">
    <property type="entry name" value="DegT/StrS_aminotransferase"/>
</dbReference>
<dbReference type="Gene3D" id="3.90.1150.10">
    <property type="entry name" value="Aspartate Aminotransferase, domain 1"/>
    <property type="match status" value="1"/>
</dbReference>
<reference evidence="4" key="1">
    <citation type="submission" date="2021-09" db="EMBL/GenBank/DDBJ databases">
        <authorList>
            <person name="Wu T."/>
            <person name="Guo S.Z."/>
        </authorList>
    </citation>
    <scope>NUCLEOTIDE SEQUENCE</scope>
    <source>
        <strain evidence="4">RSS-23</strain>
    </source>
</reference>
<dbReference type="GO" id="GO:0008483">
    <property type="term" value="F:transaminase activity"/>
    <property type="evidence" value="ECO:0007669"/>
    <property type="project" value="UniProtKB-KW"/>
</dbReference>
<evidence type="ECO:0000256" key="2">
    <source>
        <dbReference type="ARBA" id="ARBA00037999"/>
    </source>
</evidence>
<evidence type="ECO:0000313" key="4">
    <source>
        <dbReference type="EMBL" id="MBZ4185600.1"/>
    </source>
</evidence>
<comment type="similarity">
    <text evidence="2 3">Belongs to the DegT/DnrJ/EryC1 family.</text>
</comment>
<keyword evidence="4" id="KW-0032">Aminotransferase</keyword>
<keyword evidence="1 3" id="KW-0663">Pyridoxal phosphate</keyword>
<sequence>MEWKVQLFKLNYDQREADAVADVIRSGWLTMGERTVAFEREFAAYLGAGTMAAAVSNGTAALHLALLALDIGPGDEVIVPAQTFVADINAVMLVGATPVMADCTSFEDWNMDPADIERKITDRTRAVLIVHYAGVPCDMDAIVSLCQRKGLKLIEDCAHAPGASYKGRSVGTFGDVGCWSFFTNKNLSVGEGGMVTTRSDDLDREMRYLRSHGMTTLTLDRHKGRAVTYDVVRPGLNYRIDEIRAALGLVQLAKLDAANASRRKIVEAYRREIGGLEGVALPFPDRDDRVASSHIFPILLREGIERLEVVESLKADGVQSSIHYPAIHHFTAYSGMDLGATPIADEVAKRELTLPLYPDMTEGDVQVVADALRKALVKIG</sequence>
<evidence type="ECO:0000256" key="1">
    <source>
        <dbReference type="ARBA" id="ARBA00022898"/>
    </source>
</evidence>
<keyword evidence="4" id="KW-0808">Transferase</keyword>